<name>R4YMY8_OLEAN</name>
<keyword evidence="2" id="KW-1185">Reference proteome</keyword>
<organism evidence="1 2">
    <name type="scientific">Oleispira antarctica RB-8</name>
    <dbReference type="NCBI Taxonomy" id="698738"/>
    <lineage>
        <taxon>Bacteria</taxon>
        <taxon>Pseudomonadati</taxon>
        <taxon>Pseudomonadota</taxon>
        <taxon>Gammaproteobacteria</taxon>
        <taxon>Oceanospirillales</taxon>
        <taxon>Oceanospirillaceae</taxon>
        <taxon>Oleispira</taxon>
    </lineage>
</organism>
<evidence type="ECO:0000313" key="2">
    <source>
        <dbReference type="Proteomes" id="UP000032749"/>
    </source>
</evidence>
<reference evidence="1 2" key="1">
    <citation type="journal article" date="2013" name="Nat. Commun.">
        <title>Genome sequence and functional genomic analysis of the oil-degrading bacterium Oleispira antarctica.</title>
        <authorList>
            <person name="Kube M."/>
            <person name="Chernikova T.N."/>
            <person name="Al-Ramahi Y."/>
            <person name="Beloqui A."/>
            <person name="Lopez-Cortez N."/>
            <person name="Guazzaroni M.E."/>
            <person name="Heipieper H.J."/>
            <person name="Klages S."/>
            <person name="Kotsyurbenko O.R."/>
            <person name="Langer I."/>
            <person name="Nechitaylo T.Y."/>
            <person name="Lunsdorf H."/>
            <person name="Fernandez M."/>
            <person name="Juarez S."/>
            <person name="Ciordia S."/>
            <person name="Singer A."/>
            <person name="Kagan O."/>
            <person name="Egorova O."/>
            <person name="Petit P.A."/>
            <person name="Stogios P."/>
            <person name="Kim Y."/>
            <person name="Tchigvintsev A."/>
            <person name="Flick R."/>
            <person name="Denaro R."/>
            <person name="Genovese M."/>
            <person name="Albar J.P."/>
            <person name="Reva O.N."/>
            <person name="Martinez-Gomariz M."/>
            <person name="Tran H."/>
            <person name="Ferrer M."/>
            <person name="Savchenko A."/>
            <person name="Yakunin A.F."/>
            <person name="Yakimov M.M."/>
            <person name="Golyshina O.V."/>
            <person name="Reinhardt R."/>
            <person name="Golyshin P.N."/>
        </authorList>
    </citation>
    <scope>NUCLEOTIDE SEQUENCE [LARGE SCALE GENOMIC DNA]</scope>
</reference>
<accession>R4YMY8</accession>
<dbReference type="STRING" id="698738.OLEAN_C19640"/>
<dbReference type="KEGG" id="oai:OLEAN_C19640"/>
<proteinExistence type="predicted"/>
<sequence>MNIHVYLLCYNEESIIKNILDYYSSFCSKIFLMDNISTDRSVEIASEFPKVKIISWASGDAIDESLYVKMKSQTYKDYSREGGRYTEEVADWVISCDMDEVLYHPDIIQVLKSYKKEGVTVPQITGFNMTGENDIDQRLPILDQYMNGVREVVFDKRIVFDADFDMSYSKGCHSYGAGFECMRETYNYKSSNNFPIALLHYKHIGSRLFDVAVKNSERVDADTGASHYKYYKEKGPTHLPLLKKMKPIFDANMHVNFSDFAATTGEKSSRRLSLNGEITQGDVDVFRDSALKLEDFDMLLARELMLIAKRYRPTGAVILQKIKQFNHQLDN</sequence>
<dbReference type="SUPFAM" id="SSF53448">
    <property type="entry name" value="Nucleotide-diphospho-sugar transferases"/>
    <property type="match status" value="1"/>
</dbReference>
<dbReference type="OrthoDB" id="9802649at2"/>
<protein>
    <submittedName>
        <fullName evidence="1">Uncharacterized protein</fullName>
    </submittedName>
</protein>
<dbReference type="HOGENOM" id="CLU_838971_0_0_6"/>
<evidence type="ECO:0000313" key="1">
    <source>
        <dbReference type="EMBL" id="CCK76140.1"/>
    </source>
</evidence>
<dbReference type="Pfam" id="PF13704">
    <property type="entry name" value="Glyco_tranf_2_4"/>
    <property type="match status" value="1"/>
</dbReference>
<dbReference type="Proteomes" id="UP000032749">
    <property type="component" value="Chromosome"/>
</dbReference>
<dbReference type="AlphaFoldDB" id="R4YMY8"/>
<dbReference type="InterPro" id="IPR029044">
    <property type="entry name" value="Nucleotide-diphossugar_trans"/>
</dbReference>
<gene>
    <name evidence="1" type="ORF">OLEAN_C19640</name>
</gene>
<dbReference type="EMBL" id="FO203512">
    <property type="protein sequence ID" value="CCK76140.1"/>
    <property type="molecule type" value="Genomic_DNA"/>
</dbReference>